<dbReference type="RefSeq" id="WP_005539437.1">
    <property type="nucleotide sequence ID" value="NZ_JH378829.1"/>
</dbReference>
<proteinExistence type="predicted"/>
<dbReference type="HOGENOM" id="CLU_890739_0_0_9"/>
<name>G5GFQ8_9FIRM</name>
<dbReference type="InterPro" id="IPR027417">
    <property type="entry name" value="P-loop_NTPase"/>
</dbReference>
<dbReference type="AlphaFoldDB" id="G5GFQ8"/>
<evidence type="ECO:0000259" key="1">
    <source>
        <dbReference type="Pfam" id="PF02492"/>
    </source>
</evidence>
<accession>G5GFQ8</accession>
<dbReference type="InterPro" id="IPR048447">
    <property type="entry name" value="DUF1980_C"/>
</dbReference>
<organism evidence="3 4">
    <name type="scientific">Johnsonella ignava ATCC 51276</name>
    <dbReference type="NCBI Taxonomy" id="679200"/>
    <lineage>
        <taxon>Bacteria</taxon>
        <taxon>Bacillati</taxon>
        <taxon>Bacillota</taxon>
        <taxon>Clostridia</taxon>
        <taxon>Lachnospirales</taxon>
        <taxon>Lachnospiraceae</taxon>
        <taxon>Johnsonella</taxon>
    </lineage>
</organism>
<evidence type="ECO:0000313" key="4">
    <source>
        <dbReference type="Proteomes" id="UP000003011"/>
    </source>
</evidence>
<protein>
    <submittedName>
        <fullName evidence="3">Uncharacterized protein</fullName>
    </submittedName>
</protein>
<reference evidence="3 4" key="1">
    <citation type="submission" date="2011-08" db="EMBL/GenBank/DDBJ databases">
        <title>The Genome Sequence of Johnsonella ignava ATCC 51276.</title>
        <authorList>
            <consortium name="The Broad Institute Genome Sequencing Platform"/>
            <person name="Earl A."/>
            <person name="Ward D."/>
            <person name="Feldgarden M."/>
            <person name="Gevers D."/>
            <person name="Izard J."/>
            <person name="Blanton J.M."/>
            <person name="Baranova O.V."/>
            <person name="Dewhirst F.E."/>
            <person name="Young S.K."/>
            <person name="Zeng Q."/>
            <person name="Gargeya S."/>
            <person name="Fitzgerald M."/>
            <person name="Haas B."/>
            <person name="Abouelleil A."/>
            <person name="Alvarado L."/>
            <person name="Arachchi H.M."/>
            <person name="Berlin A."/>
            <person name="Brown A."/>
            <person name="Chapman S.B."/>
            <person name="Chen Z."/>
            <person name="Dunbar C."/>
            <person name="Freedman E."/>
            <person name="Gearin G."/>
            <person name="Gellesch M."/>
            <person name="Goldberg J."/>
            <person name="Griggs A."/>
            <person name="Gujja S."/>
            <person name="Heiman D."/>
            <person name="Howarth C."/>
            <person name="Larson L."/>
            <person name="Lui A."/>
            <person name="MacDonald P.J.P."/>
            <person name="Montmayeur A."/>
            <person name="Murphy C."/>
            <person name="Neiman D."/>
            <person name="Pearson M."/>
            <person name="Priest M."/>
            <person name="Roberts A."/>
            <person name="Saif S."/>
            <person name="Shea T."/>
            <person name="Shenoy N."/>
            <person name="Sisk P."/>
            <person name="Stolte C."/>
            <person name="Sykes S."/>
            <person name="Wortman J."/>
            <person name="Nusbaum C."/>
            <person name="Birren B."/>
        </authorList>
    </citation>
    <scope>NUCLEOTIDE SEQUENCE [LARGE SCALE GENOMIC DNA]</scope>
    <source>
        <strain evidence="3 4">ATCC 51276</strain>
    </source>
</reference>
<dbReference type="Pfam" id="PF02492">
    <property type="entry name" value="cobW"/>
    <property type="match status" value="1"/>
</dbReference>
<dbReference type="Proteomes" id="UP000003011">
    <property type="component" value="Unassembled WGS sequence"/>
</dbReference>
<dbReference type="PATRIC" id="fig|679200.3.peg.423"/>
<sequence length="315" mass="36431">MNNKEQRIPVFLINGFLEAGKTKFINFTLEQDYFKTDGTTLLIVCEEGEEDYHTDVLGKFNTDIVYIEDKENISIPKLLELEKKYSPERILIEWNGMWMQDELKIPPLWFINQTISIFDTSTMDLYLKNMKPFMGPMLKNSELVICNRADNISEEKLGEYYLALKAMASEAEIVFEGEEGEIRGDFCIQTPYDIDSDKITVKPEHFGIFFVDTMDRSERYDGKDVEFSAQVLRVPGFPKNCLVAGRKCMTCCEADMQFLGFICFYDGADAFKNRDWIKVRAKLKSEYNKQYGRVGPVLYAFDIVRTGPLDEVVAF</sequence>
<dbReference type="eggNOG" id="COG3689">
    <property type="taxonomic scope" value="Bacteria"/>
</dbReference>
<dbReference type="EMBL" id="ACZL01000007">
    <property type="protein sequence ID" value="EHI56535.1"/>
    <property type="molecule type" value="Genomic_DNA"/>
</dbReference>
<gene>
    <name evidence="3" type="ORF">HMPREF9333_00397</name>
</gene>
<feature type="domain" description="CobW/HypB/UreG nucleotide-binding" evidence="1">
    <location>
        <begin position="9"/>
        <end position="174"/>
    </location>
</feature>
<dbReference type="STRING" id="679200.HMPREF9333_00397"/>
<dbReference type="InterPro" id="IPR003495">
    <property type="entry name" value="CobW/HypB/UreG_nucleotide-bd"/>
</dbReference>
<evidence type="ECO:0000313" key="3">
    <source>
        <dbReference type="EMBL" id="EHI56535.1"/>
    </source>
</evidence>
<evidence type="ECO:0000259" key="2">
    <source>
        <dbReference type="Pfam" id="PF21537"/>
    </source>
</evidence>
<feature type="domain" description="DUF1980" evidence="2">
    <location>
        <begin position="195"/>
        <end position="302"/>
    </location>
</feature>
<dbReference type="OrthoDB" id="9770408at2"/>
<comment type="caution">
    <text evidence="3">The sequence shown here is derived from an EMBL/GenBank/DDBJ whole genome shotgun (WGS) entry which is preliminary data.</text>
</comment>
<keyword evidence="4" id="KW-1185">Reference proteome</keyword>
<dbReference type="Pfam" id="PF21537">
    <property type="entry name" value="DUF1980_C"/>
    <property type="match status" value="1"/>
</dbReference>
<dbReference type="Gene3D" id="3.40.50.300">
    <property type="entry name" value="P-loop containing nucleotide triphosphate hydrolases"/>
    <property type="match status" value="1"/>
</dbReference>
<dbReference type="eggNOG" id="COG0523">
    <property type="taxonomic scope" value="Bacteria"/>
</dbReference>